<sequence length="276" mass="31476">MVAVTVLIENSPSENKSLKYEHGLSLFVQTPYNNILFDFGSSDNLLYNAQRMDIDLNKVDVVVCSHGHYDHSGGFVDVVNNYKIKKLITGNGFFQRKYRVDNGKYTYIGNPFNETFLAKNNIEHIICKDIYKIDDYTYCFSNFKRDTSYEMSANYFQYGNIRENMNVDNFDDEICLVLKTENELTLLTACSHPGIVNMTKTISDYFNTPVTNIFGGIHLVEADEKRIKNTITDIKKLGLKKAGFCHCSGDKVKNFIKNDNAIEVCNFSTGDTIILN</sequence>
<dbReference type="Gene3D" id="3.60.15.10">
    <property type="entry name" value="Ribonuclease Z/Hydroxyacylglutathione hydrolase-like"/>
    <property type="match status" value="1"/>
</dbReference>
<name>A0A5C8EI03_BRAPL</name>
<dbReference type="GO" id="GO:0016740">
    <property type="term" value="F:transferase activity"/>
    <property type="evidence" value="ECO:0007669"/>
    <property type="project" value="TreeGrafter"/>
</dbReference>
<dbReference type="Pfam" id="PF00753">
    <property type="entry name" value="Lactamase_B"/>
    <property type="match status" value="1"/>
</dbReference>
<feature type="domain" description="Metallo-beta-lactamase" evidence="1">
    <location>
        <begin position="24"/>
        <end position="113"/>
    </location>
</feature>
<evidence type="ECO:0000313" key="3">
    <source>
        <dbReference type="Proteomes" id="UP000323176"/>
    </source>
</evidence>
<proteinExistence type="predicted"/>
<dbReference type="Proteomes" id="UP000323176">
    <property type="component" value="Unassembled WGS sequence"/>
</dbReference>
<evidence type="ECO:0000313" key="2">
    <source>
        <dbReference type="EMBL" id="TXJ37385.1"/>
    </source>
</evidence>
<reference evidence="2 3" key="1">
    <citation type="journal article" date="1992" name="Lakartidningen">
        <title>[Penicillin V and not amoxicillin is the first choice preparation in acute otitis].</title>
        <authorList>
            <person name="Kamme C."/>
            <person name="Lundgren K."/>
            <person name="Prellner K."/>
        </authorList>
    </citation>
    <scope>NUCLEOTIDE SEQUENCE [LARGE SCALE GENOMIC DNA]</scope>
    <source>
        <strain evidence="2 3">PC5538III-hc</strain>
    </source>
</reference>
<keyword evidence="2" id="KW-0378">Hydrolase</keyword>
<dbReference type="GO" id="GO:0016787">
    <property type="term" value="F:hydrolase activity"/>
    <property type="evidence" value="ECO:0007669"/>
    <property type="project" value="UniProtKB-KW"/>
</dbReference>
<dbReference type="PANTHER" id="PTHR13754:SF13">
    <property type="entry name" value="METALLO-BETA-LACTAMASE SUPERFAMILY PROTEIN (AFU_ORTHOLOGUE AFUA_3G07630)"/>
    <property type="match status" value="1"/>
</dbReference>
<comment type="caution">
    <text evidence="2">The sequence shown here is derived from an EMBL/GenBank/DDBJ whole genome shotgun (WGS) entry which is preliminary data.</text>
</comment>
<dbReference type="InterPro" id="IPR001279">
    <property type="entry name" value="Metallo-B-lactamas"/>
</dbReference>
<dbReference type="CDD" id="cd07713">
    <property type="entry name" value="DHPS-like_MBL-fold"/>
    <property type="match status" value="1"/>
</dbReference>
<dbReference type="EMBL" id="SAXY01000063">
    <property type="protein sequence ID" value="TXJ37385.1"/>
    <property type="molecule type" value="Genomic_DNA"/>
</dbReference>
<protein>
    <submittedName>
        <fullName evidence="2">MBL fold metallo-hydrolase</fullName>
    </submittedName>
</protein>
<dbReference type="InterPro" id="IPR052926">
    <property type="entry name" value="Metallo-beta-lactamase_dom"/>
</dbReference>
<dbReference type="InterPro" id="IPR041712">
    <property type="entry name" value="DHPS-like_MBL-fold"/>
</dbReference>
<dbReference type="OrthoDB" id="9803916at2"/>
<dbReference type="SUPFAM" id="SSF56281">
    <property type="entry name" value="Metallo-hydrolase/oxidoreductase"/>
    <property type="match status" value="1"/>
</dbReference>
<dbReference type="InterPro" id="IPR036866">
    <property type="entry name" value="RibonucZ/Hydroxyglut_hydro"/>
</dbReference>
<organism evidence="2 3">
    <name type="scientific">Brachyspira pilosicoli</name>
    <name type="common">Serpulina pilosicoli</name>
    <dbReference type="NCBI Taxonomy" id="52584"/>
    <lineage>
        <taxon>Bacteria</taxon>
        <taxon>Pseudomonadati</taxon>
        <taxon>Spirochaetota</taxon>
        <taxon>Spirochaetia</taxon>
        <taxon>Brachyspirales</taxon>
        <taxon>Brachyspiraceae</taxon>
        <taxon>Brachyspira</taxon>
    </lineage>
</organism>
<accession>A0A5C8EI03</accession>
<evidence type="ECO:0000259" key="1">
    <source>
        <dbReference type="Pfam" id="PF00753"/>
    </source>
</evidence>
<gene>
    <name evidence="2" type="ORF">EPJ72_10275</name>
</gene>
<dbReference type="PANTHER" id="PTHR13754">
    <property type="entry name" value="METALLO-BETA-LACTAMASE SUPERFAMILY PROTEIN"/>
    <property type="match status" value="1"/>
</dbReference>
<dbReference type="AlphaFoldDB" id="A0A5C8EI03"/>